<feature type="transmembrane region" description="Helical" evidence="1">
    <location>
        <begin position="6"/>
        <end position="22"/>
    </location>
</feature>
<keyword evidence="1" id="KW-0472">Membrane</keyword>
<protein>
    <submittedName>
        <fullName evidence="2">Uncharacterized protein</fullName>
    </submittedName>
</protein>
<feature type="transmembrane region" description="Helical" evidence="1">
    <location>
        <begin position="125"/>
        <end position="146"/>
    </location>
</feature>
<proteinExistence type="predicted"/>
<feature type="transmembrane region" description="Helical" evidence="1">
    <location>
        <begin position="43"/>
        <end position="62"/>
    </location>
</feature>
<keyword evidence="3" id="KW-1185">Reference proteome</keyword>
<feature type="transmembrane region" description="Helical" evidence="1">
    <location>
        <begin position="166"/>
        <end position="187"/>
    </location>
</feature>
<gene>
    <name evidence="2" type="ORF">RFI_03394</name>
</gene>
<evidence type="ECO:0000256" key="1">
    <source>
        <dbReference type="SAM" id="Phobius"/>
    </source>
</evidence>
<dbReference type="Proteomes" id="UP000023152">
    <property type="component" value="Unassembled WGS sequence"/>
</dbReference>
<feature type="transmembrane region" description="Helical" evidence="1">
    <location>
        <begin position="82"/>
        <end position="105"/>
    </location>
</feature>
<evidence type="ECO:0000313" key="2">
    <source>
        <dbReference type="EMBL" id="ETO33710.1"/>
    </source>
</evidence>
<dbReference type="AlphaFoldDB" id="X6P586"/>
<evidence type="ECO:0000313" key="3">
    <source>
        <dbReference type="Proteomes" id="UP000023152"/>
    </source>
</evidence>
<accession>X6P586</accession>
<keyword evidence="1" id="KW-0812">Transmembrane</keyword>
<dbReference type="EMBL" id="ASPP01003186">
    <property type="protein sequence ID" value="ETO33710.1"/>
    <property type="molecule type" value="Genomic_DNA"/>
</dbReference>
<comment type="caution">
    <text evidence="2">The sequence shown here is derived from an EMBL/GenBank/DDBJ whole genome shotgun (WGS) entry which is preliminary data.</text>
</comment>
<sequence length="254" mass="28888">MHGLLTASICSNLVVCLGAWVWRTDLIFPMSKPKYMCRLGYDVYFTAYGMSKMLVYLLLAYRLEKVFEESAYAVSKVFLLCFRSYIVIAYLILQIVYLVSAKVTIYSSKTYHIRFCMTHVSTTNYVVLSLIPVFDVSTTMVMTPMLQDATSFQRGFDLYTASNRATILICVSSLSIWCFVLVGTFGWADLRFFISLDCTIHSICVFCIFKFGDDIFGFCCKCCSRFCFLIFAEGLQHDALAMGVEVTSFDSSRT</sequence>
<organism evidence="2 3">
    <name type="scientific">Reticulomyxa filosa</name>
    <dbReference type="NCBI Taxonomy" id="46433"/>
    <lineage>
        <taxon>Eukaryota</taxon>
        <taxon>Sar</taxon>
        <taxon>Rhizaria</taxon>
        <taxon>Retaria</taxon>
        <taxon>Foraminifera</taxon>
        <taxon>Monothalamids</taxon>
        <taxon>Reticulomyxidae</taxon>
        <taxon>Reticulomyxa</taxon>
    </lineage>
</organism>
<reference evidence="2 3" key="1">
    <citation type="journal article" date="2013" name="Curr. Biol.">
        <title>The Genome of the Foraminiferan Reticulomyxa filosa.</title>
        <authorList>
            <person name="Glockner G."/>
            <person name="Hulsmann N."/>
            <person name="Schleicher M."/>
            <person name="Noegel A.A."/>
            <person name="Eichinger L."/>
            <person name="Gallinger C."/>
            <person name="Pawlowski J."/>
            <person name="Sierra R."/>
            <person name="Euteneuer U."/>
            <person name="Pillet L."/>
            <person name="Moustafa A."/>
            <person name="Platzer M."/>
            <person name="Groth M."/>
            <person name="Szafranski K."/>
            <person name="Schliwa M."/>
        </authorList>
    </citation>
    <scope>NUCLEOTIDE SEQUENCE [LARGE SCALE GENOMIC DNA]</scope>
</reference>
<keyword evidence="1" id="KW-1133">Transmembrane helix</keyword>
<name>X6P586_RETFI</name>